<dbReference type="Proteomes" id="UP001301731">
    <property type="component" value="Chromosome"/>
</dbReference>
<accession>A0ABZ0LWH6</accession>
<protein>
    <submittedName>
        <fullName evidence="2">DUF262 domain-containing protein</fullName>
    </submittedName>
</protein>
<organism evidence="2 3">
    <name type="scientific">Streptomyces solicathayae</name>
    <dbReference type="NCBI Taxonomy" id="3081768"/>
    <lineage>
        <taxon>Bacteria</taxon>
        <taxon>Bacillati</taxon>
        <taxon>Actinomycetota</taxon>
        <taxon>Actinomycetes</taxon>
        <taxon>Kitasatosporales</taxon>
        <taxon>Streptomycetaceae</taxon>
        <taxon>Streptomyces</taxon>
    </lineage>
</organism>
<dbReference type="RefSeq" id="WP_318106161.1">
    <property type="nucleotide sequence ID" value="NZ_CP137573.1"/>
</dbReference>
<dbReference type="InterPro" id="IPR004919">
    <property type="entry name" value="GmrSD_N"/>
</dbReference>
<keyword evidence="3" id="KW-1185">Reference proteome</keyword>
<evidence type="ECO:0000313" key="3">
    <source>
        <dbReference type="Proteomes" id="UP001301731"/>
    </source>
</evidence>
<reference evidence="2 3" key="1">
    <citation type="submission" date="2023-10" db="EMBL/GenBank/DDBJ databases">
        <title>The genome sequence of Streptomyces sp. HUAS YS2.</title>
        <authorList>
            <person name="Mo P."/>
        </authorList>
    </citation>
    <scope>NUCLEOTIDE SEQUENCE [LARGE SCALE GENOMIC DNA]</scope>
    <source>
        <strain evidence="2 3">HUAS YS2</strain>
    </source>
</reference>
<dbReference type="PANTHER" id="PTHR37292:SF2">
    <property type="entry name" value="DUF262 DOMAIN-CONTAINING PROTEIN"/>
    <property type="match status" value="1"/>
</dbReference>
<name>A0ABZ0LWH6_9ACTN</name>
<evidence type="ECO:0000259" key="1">
    <source>
        <dbReference type="Pfam" id="PF03235"/>
    </source>
</evidence>
<proteinExistence type="predicted"/>
<sequence>MATGLDSSPSATTFTLEELVNRAWNGQVRVPHFQRDFRWSQRDVIRLFDSIVKGYPIGSLLMWLRPARKELVRLGSMSIEAQEASQALWVVDGQQRIVSLANALSDNRPPDERFDLAYDLRDKEFVPLPARSEPHIVPLPVIFDLTRLIRWFAENPEVSDRLDQASRLTTVIRQFSVPAYQVDKGDATVLQDIFDRMNNYGKRLSRAEVFSALFAGSEEDSESTLTLDLISQHVSDATGFGLIDSDTVLRAVLARRGPNPSREIRVEFSESSRREAVEFPSEGRDEAFRLGEEALLRSVSFLKEEVGVPHFSLLAYRYLLVVLARVFGHFPNPDERNLQLLRRWYWSAAVVGPEIFKGSATGAMRALCVKVRRGDLTGSIQGLIEAVDRPHTQLPDIKKFRTNTGSAKLTLCAWWESHPRSLITGDIFEHTVISEFLADRGTAAEAVPYIISRSGLPEKYRMWAANRLLLPTEEVPSNELVDLISNRPIQIDETVWMNVLRSHQLDEKISNLLASGQVIDFLEARQELLEANLKTFLQRRCEWGFENTPPLDEFEIEDLYGFDPEDTSLTGRENGESE</sequence>
<dbReference type="Pfam" id="PF03235">
    <property type="entry name" value="GmrSD_N"/>
    <property type="match status" value="1"/>
</dbReference>
<feature type="domain" description="GmrSD restriction endonucleases N-terminal" evidence="1">
    <location>
        <begin position="16"/>
        <end position="214"/>
    </location>
</feature>
<dbReference type="PANTHER" id="PTHR37292">
    <property type="entry name" value="VNG6097C"/>
    <property type="match status" value="1"/>
</dbReference>
<evidence type="ECO:0000313" key="2">
    <source>
        <dbReference type="EMBL" id="WOX23844.1"/>
    </source>
</evidence>
<gene>
    <name evidence="2" type="ORF">R2D22_21625</name>
</gene>
<dbReference type="EMBL" id="CP137573">
    <property type="protein sequence ID" value="WOX23844.1"/>
    <property type="molecule type" value="Genomic_DNA"/>
</dbReference>